<name>A0ABM0TSX0_CAMSA</name>
<evidence type="ECO:0000313" key="4">
    <source>
        <dbReference type="RefSeq" id="XP_010430795.1"/>
    </source>
</evidence>
<feature type="domain" description="Retrovirus-related Pol polyprotein from transposon TNT 1-94-like beta-barrel" evidence="2">
    <location>
        <begin position="285"/>
        <end position="351"/>
    </location>
</feature>
<sequence length="395" mass="43416">MAYETIAASDNTALLGVNMANFTKLTADNFLMWSRQVHALLNGYALSGYLDGTIVAPPLTITTNGAVTTNPDCTHWQQQDQLIYSALLGLISVSVQPILSATSTSAEIWEKFSSTYANPSRGHLALLGKPMDHDDQIEFIVDGLSEDYKQVVDQIQARDVTPSITEVHEKLLNYEIKLLTMVSSSSITPISANTASYRPSGNHNYNSNNNQNTHSCGQPRHIYRGNYQQHQHSHQRSDHPSHGYQGKCRICGVFGHSASRCSQLAQYSSSQPRANLATTPTSDPWLLDSGATHHIASDLANLSLQQPYNGGEAVVIGNGSGLPITHTGSTFLPSLTRLLYLNNVLYVRDLRMGVPLLRDSTRNELYEWPISLPFASTFFGQPLMSKPPQQIGMLD</sequence>
<dbReference type="Proteomes" id="UP000694864">
    <property type="component" value="Chromosome 9"/>
</dbReference>
<protein>
    <submittedName>
        <fullName evidence="4">Uncharacterized protein LOC104715039</fullName>
    </submittedName>
</protein>
<dbReference type="RefSeq" id="XP_010430795.1">
    <property type="nucleotide sequence ID" value="XM_010432493.1"/>
</dbReference>
<dbReference type="Pfam" id="PF22936">
    <property type="entry name" value="Pol_BBD"/>
    <property type="match status" value="1"/>
</dbReference>
<evidence type="ECO:0000259" key="2">
    <source>
        <dbReference type="Pfam" id="PF22936"/>
    </source>
</evidence>
<evidence type="ECO:0000313" key="3">
    <source>
        <dbReference type="Proteomes" id="UP000694864"/>
    </source>
</evidence>
<reference evidence="3" key="1">
    <citation type="journal article" date="2014" name="Nat. Commun.">
        <title>The emerging biofuel crop Camelina sativa retains a highly undifferentiated hexaploid genome structure.</title>
        <authorList>
            <person name="Kagale S."/>
            <person name="Koh C."/>
            <person name="Nixon J."/>
            <person name="Bollina V."/>
            <person name="Clarke W.E."/>
            <person name="Tuteja R."/>
            <person name="Spillane C."/>
            <person name="Robinson S.J."/>
            <person name="Links M.G."/>
            <person name="Clarke C."/>
            <person name="Higgins E.E."/>
            <person name="Huebert T."/>
            <person name="Sharpe A.G."/>
            <person name="Parkin I.A."/>
        </authorList>
    </citation>
    <scope>NUCLEOTIDE SEQUENCE [LARGE SCALE GENOMIC DNA]</scope>
    <source>
        <strain evidence="3">cv. DH55</strain>
    </source>
</reference>
<dbReference type="GeneID" id="104715039"/>
<proteinExistence type="predicted"/>
<feature type="region of interest" description="Disordered" evidence="1">
    <location>
        <begin position="198"/>
        <end position="221"/>
    </location>
</feature>
<dbReference type="PANTHER" id="PTHR47481:SF22">
    <property type="entry name" value="RETROTRANSPOSON GAG DOMAIN-CONTAINING PROTEIN"/>
    <property type="match status" value="1"/>
</dbReference>
<accession>A0ABM0TSX0</accession>
<feature type="compositionally biased region" description="Low complexity" evidence="1">
    <location>
        <begin position="202"/>
        <end position="212"/>
    </location>
</feature>
<dbReference type="PANTHER" id="PTHR47481">
    <property type="match status" value="1"/>
</dbReference>
<keyword evidence="3" id="KW-1185">Reference proteome</keyword>
<organism evidence="3 4">
    <name type="scientific">Camelina sativa</name>
    <name type="common">False flax</name>
    <name type="synonym">Myagrum sativum</name>
    <dbReference type="NCBI Taxonomy" id="90675"/>
    <lineage>
        <taxon>Eukaryota</taxon>
        <taxon>Viridiplantae</taxon>
        <taxon>Streptophyta</taxon>
        <taxon>Embryophyta</taxon>
        <taxon>Tracheophyta</taxon>
        <taxon>Spermatophyta</taxon>
        <taxon>Magnoliopsida</taxon>
        <taxon>eudicotyledons</taxon>
        <taxon>Gunneridae</taxon>
        <taxon>Pentapetalae</taxon>
        <taxon>rosids</taxon>
        <taxon>malvids</taxon>
        <taxon>Brassicales</taxon>
        <taxon>Brassicaceae</taxon>
        <taxon>Camelineae</taxon>
        <taxon>Camelina</taxon>
    </lineage>
</organism>
<dbReference type="InterPro" id="IPR054722">
    <property type="entry name" value="PolX-like_BBD"/>
</dbReference>
<reference evidence="4" key="2">
    <citation type="submission" date="2025-08" db="UniProtKB">
        <authorList>
            <consortium name="RefSeq"/>
        </authorList>
    </citation>
    <scope>IDENTIFICATION</scope>
    <source>
        <tissue evidence="4">Leaf</tissue>
    </source>
</reference>
<evidence type="ECO:0000256" key="1">
    <source>
        <dbReference type="SAM" id="MobiDB-lite"/>
    </source>
</evidence>
<gene>
    <name evidence="4" type="primary">LOC104715039</name>
</gene>